<sequence>MAAQNGDVRCNLRISRHGVYKDLRTASTPAEGDGTIFEWFRPFNHERITNEACSLELISRETTIPVPRLVDYGVHEDGREFLFTERVKAVLLSGTTRYAFQNGDFAPHIIMIDKGTLEVVALVDWEFAGYFPAGREGYQAWIATLKPSKDSVADTKATARKKRRLCRLSRPFTPKSTLNVTISSMIRENCVFWWMMGNYRTLIC</sequence>
<evidence type="ECO:0008006" key="3">
    <source>
        <dbReference type="Google" id="ProtNLM"/>
    </source>
</evidence>
<proteinExistence type="predicted"/>
<evidence type="ECO:0000313" key="2">
    <source>
        <dbReference type="Proteomes" id="UP000006753"/>
    </source>
</evidence>
<dbReference type="STRING" id="1072389.K1WQT9"/>
<name>K1WQT9_MARBU</name>
<accession>K1WQT9</accession>
<dbReference type="SUPFAM" id="SSF56112">
    <property type="entry name" value="Protein kinase-like (PK-like)"/>
    <property type="match status" value="1"/>
</dbReference>
<dbReference type="InterPro" id="IPR011009">
    <property type="entry name" value="Kinase-like_dom_sf"/>
</dbReference>
<dbReference type="EMBL" id="JH921444">
    <property type="protein sequence ID" value="EKD14702.1"/>
    <property type="molecule type" value="Genomic_DNA"/>
</dbReference>
<dbReference type="KEGG" id="mbe:MBM_06913"/>
<dbReference type="HOGENOM" id="CLU_1343514_0_0_1"/>
<keyword evidence="2" id="KW-1185">Reference proteome</keyword>
<organism evidence="1 2">
    <name type="scientific">Marssonina brunnea f. sp. multigermtubi (strain MB_m1)</name>
    <name type="common">Marssonina leaf spot fungus</name>
    <dbReference type="NCBI Taxonomy" id="1072389"/>
    <lineage>
        <taxon>Eukaryota</taxon>
        <taxon>Fungi</taxon>
        <taxon>Dikarya</taxon>
        <taxon>Ascomycota</taxon>
        <taxon>Pezizomycotina</taxon>
        <taxon>Leotiomycetes</taxon>
        <taxon>Helotiales</taxon>
        <taxon>Drepanopezizaceae</taxon>
        <taxon>Drepanopeziza</taxon>
    </lineage>
</organism>
<dbReference type="Proteomes" id="UP000006753">
    <property type="component" value="Unassembled WGS sequence"/>
</dbReference>
<dbReference type="AlphaFoldDB" id="K1WQT9"/>
<evidence type="ECO:0000313" key="1">
    <source>
        <dbReference type="EMBL" id="EKD14702.1"/>
    </source>
</evidence>
<gene>
    <name evidence="1" type="ORF">MBM_06913</name>
</gene>
<dbReference type="OrthoDB" id="2906425at2759"/>
<dbReference type="InParanoid" id="K1WQT9"/>
<protein>
    <recommendedName>
        <fullName evidence="3">Aminoglycoside phosphotransferase domain-containing protein</fullName>
    </recommendedName>
</protein>
<reference evidence="1 2" key="1">
    <citation type="journal article" date="2012" name="BMC Genomics">
        <title>Sequencing the genome of Marssonina brunnea reveals fungus-poplar co-evolution.</title>
        <authorList>
            <person name="Zhu S."/>
            <person name="Cao Y.-Z."/>
            <person name="Jiang C."/>
            <person name="Tan B.-Y."/>
            <person name="Wang Z."/>
            <person name="Feng S."/>
            <person name="Zhang L."/>
            <person name="Su X.-H."/>
            <person name="Brejova B."/>
            <person name="Vinar T."/>
            <person name="Xu M."/>
            <person name="Wang M.-X."/>
            <person name="Zhang S.-G."/>
            <person name="Huang M.-R."/>
            <person name="Wu R."/>
            <person name="Zhou Y."/>
        </authorList>
    </citation>
    <scope>NUCLEOTIDE SEQUENCE [LARGE SCALE GENOMIC DNA]</scope>
    <source>
        <strain evidence="1 2">MB_m1</strain>
    </source>
</reference>